<name>A0ABD3FRN0_9STRA</name>
<dbReference type="Pfam" id="PF01636">
    <property type="entry name" value="APH"/>
    <property type="match status" value="1"/>
</dbReference>
<dbReference type="InterPro" id="IPR052396">
    <property type="entry name" value="Meiotic_Drive_Suppr_Kinase"/>
</dbReference>
<dbReference type="PANTHER" id="PTHR37171:SF1">
    <property type="entry name" value="SERINE_THREONINE-PROTEIN KINASE YRZF-RELATED"/>
    <property type="match status" value="1"/>
</dbReference>
<reference evidence="2 3" key="1">
    <citation type="submission" date="2024-09" db="EMBL/GenBank/DDBJ databases">
        <title>Genome sequencing and assembly of Phytophthora oleae, isolate VK10A, causative agent of rot of olive drupes.</title>
        <authorList>
            <person name="Conti Taguali S."/>
            <person name="Riolo M."/>
            <person name="La Spada F."/>
            <person name="Cacciola S.O."/>
            <person name="Dionisio G."/>
        </authorList>
    </citation>
    <scope>NUCLEOTIDE SEQUENCE [LARGE SCALE GENOMIC DNA]</scope>
    <source>
        <strain evidence="2 3">VK10A</strain>
    </source>
</reference>
<keyword evidence="3" id="KW-1185">Reference proteome</keyword>
<sequence>MMLQETVLCTCWWSFRRVLEVMWRPFRPRREKKLAEISDSITPSLFANCKGGGNWVKRLKKLDGQIECHRVERSDDKTPIPIVLLNETFARFQENCQQIEFSQEDCEFVTELCGGLSTPYNSKTEFAEKVRDLLAEYLFVDNPSATITPAYVDGSWPDGSYRFGETLLLNLECKLQKGDGGGDPTMQNVAHYIKSLPGVIDRQFPCFLVDICGPLMSVFGMVNTSDEDVICEPLVVSFPLLYFDNKSMMVSLVRICASLKTAVQELTDECYKLSSSCQDRETCVSATALDRLRFPYKDSVVVNGARTSFKYDQVVQRFVFKARRAESNVACTIKFSKRYGKEVHEFCSTAGFAPELLFYESLPNGWIFVVMEKLSLLPLRQANAATARNQLFRIITALRAASFVHGDLRESNVMWDSVKNRVVLIDFDWSGKDGVDTYPPFMNAEIAWPSGAECGKPLRVAHDEYWIESIAARLA</sequence>
<dbReference type="EMBL" id="JBIMZQ010000009">
    <property type="protein sequence ID" value="KAL3669398.1"/>
    <property type="molecule type" value="Genomic_DNA"/>
</dbReference>
<organism evidence="2 3">
    <name type="scientific">Phytophthora oleae</name>
    <dbReference type="NCBI Taxonomy" id="2107226"/>
    <lineage>
        <taxon>Eukaryota</taxon>
        <taxon>Sar</taxon>
        <taxon>Stramenopiles</taxon>
        <taxon>Oomycota</taxon>
        <taxon>Peronosporomycetes</taxon>
        <taxon>Peronosporales</taxon>
        <taxon>Peronosporaceae</taxon>
        <taxon>Phytophthora</taxon>
    </lineage>
</organism>
<evidence type="ECO:0000259" key="1">
    <source>
        <dbReference type="Pfam" id="PF01636"/>
    </source>
</evidence>
<dbReference type="InterPro" id="IPR011009">
    <property type="entry name" value="Kinase-like_dom_sf"/>
</dbReference>
<feature type="domain" description="Aminoglycoside phosphotransferase" evidence="1">
    <location>
        <begin position="383"/>
        <end position="428"/>
    </location>
</feature>
<dbReference type="Gene3D" id="1.10.510.10">
    <property type="entry name" value="Transferase(Phosphotransferase) domain 1"/>
    <property type="match status" value="1"/>
</dbReference>
<dbReference type="PANTHER" id="PTHR37171">
    <property type="entry name" value="SERINE/THREONINE-PROTEIN KINASE YRZF-RELATED"/>
    <property type="match status" value="1"/>
</dbReference>
<dbReference type="SUPFAM" id="SSF56112">
    <property type="entry name" value="Protein kinase-like (PK-like)"/>
    <property type="match status" value="1"/>
</dbReference>
<protein>
    <recommendedName>
        <fullName evidence="1">Aminoglycoside phosphotransferase domain-containing protein</fullName>
    </recommendedName>
</protein>
<dbReference type="InterPro" id="IPR002575">
    <property type="entry name" value="Aminoglycoside_PTrfase"/>
</dbReference>
<dbReference type="Proteomes" id="UP001632037">
    <property type="component" value="Unassembled WGS sequence"/>
</dbReference>
<comment type="caution">
    <text evidence="2">The sequence shown here is derived from an EMBL/GenBank/DDBJ whole genome shotgun (WGS) entry which is preliminary data.</text>
</comment>
<evidence type="ECO:0000313" key="3">
    <source>
        <dbReference type="Proteomes" id="UP001632037"/>
    </source>
</evidence>
<dbReference type="AlphaFoldDB" id="A0ABD3FRN0"/>
<proteinExistence type="predicted"/>
<evidence type="ECO:0000313" key="2">
    <source>
        <dbReference type="EMBL" id="KAL3669398.1"/>
    </source>
</evidence>
<accession>A0ABD3FRN0</accession>
<gene>
    <name evidence="2" type="ORF">V7S43_005794</name>
</gene>